<proteinExistence type="predicted"/>
<feature type="non-terminal residue" evidence="4">
    <location>
        <position position="208"/>
    </location>
</feature>
<dbReference type="EMBL" id="OV170223">
    <property type="protein sequence ID" value="CAH0723103.1"/>
    <property type="molecule type" value="Genomic_DNA"/>
</dbReference>
<feature type="domain" description="BESS" evidence="3">
    <location>
        <begin position="160"/>
        <end position="199"/>
    </location>
</feature>
<dbReference type="GO" id="GO:0006357">
    <property type="term" value="P:regulation of transcription by RNA polymerase II"/>
    <property type="evidence" value="ECO:0007669"/>
    <property type="project" value="TreeGrafter"/>
</dbReference>
<reference evidence="4" key="1">
    <citation type="submission" date="2021-12" db="EMBL/GenBank/DDBJ databases">
        <authorList>
            <person name="Martin H S."/>
        </authorList>
    </citation>
    <scope>NUCLEOTIDE SEQUENCE</scope>
</reference>
<gene>
    <name evidence="4" type="ORF">BINO364_LOCUS8973</name>
</gene>
<dbReference type="PROSITE" id="PS51031">
    <property type="entry name" value="BESS"/>
    <property type="match status" value="1"/>
</dbReference>
<comment type="subcellular location">
    <subcellularLocation>
        <location evidence="1">Nucleus</location>
    </subcellularLocation>
</comment>
<evidence type="ECO:0000259" key="2">
    <source>
        <dbReference type="PROSITE" id="PS51029"/>
    </source>
</evidence>
<dbReference type="Proteomes" id="UP000838878">
    <property type="component" value="Chromosome 3"/>
</dbReference>
<keyword evidence="5" id="KW-1185">Reference proteome</keyword>
<dbReference type="Pfam" id="PF10545">
    <property type="entry name" value="MADF_DNA_bdg"/>
    <property type="match status" value="1"/>
</dbReference>
<evidence type="ECO:0000313" key="5">
    <source>
        <dbReference type="Proteomes" id="UP000838878"/>
    </source>
</evidence>
<dbReference type="Pfam" id="PF02944">
    <property type="entry name" value="BESS"/>
    <property type="match status" value="1"/>
</dbReference>
<protein>
    <recommendedName>
        <fullName evidence="6">Transcription factor Adf-1</fullName>
    </recommendedName>
</protein>
<dbReference type="GO" id="GO:0005667">
    <property type="term" value="C:transcription regulator complex"/>
    <property type="evidence" value="ECO:0007669"/>
    <property type="project" value="TreeGrafter"/>
</dbReference>
<keyword evidence="1" id="KW-0539">Nucleus</keyword>
<evidence type="ECO:0000313" key="4">
    <source>
        <dbReference type="EMBL" id="CAH0723103.1"/>
    </source>
</evidence>
<dbReference type="PANTHER" id="PTHR12243">
    <property type="entry name" value="MADF DOMAIN TRANSCRIPTION FACTOR"/>
    <property type="match status" value="1"/>
</dbReference>
<evidence type="ECO:0000259" key="3">
    <source>
        <dbReference type="PROSITE" id="PS51031"/>
    </source>
</evidence>
<evidence type="ECO:0000256" key="1">
    <source>
        <dbReference type="PROSITE-ProRule" id="PRU00371"/>
    </source>
</evidence>
<dbReference type="PANTHER" id="PTHR12243:SF67">
    <property type="entry name" value="COREPRESSOR OF PANGOLIN, ISOFORM A-RELATED"/>
    <property type="match status" value="1"/>
</dbReference>
<dbReference type="GO" id="GO:0005634">
    <property type="term" value="C:nucleus"/>
    <property type="evidence" value="ECO:0007669"/>
    <property type="project" value="UniProtKB-SubCell"/>
</dbReference>
<dbReference type="InterPro" id="IPR006578">
    <property type="entry name" value="MADF-dom"/>
</dbReference>
<dbReference type="AlphaFoldDB" id="A0A8J9VIG0"/>
<dbReference type="GO" id="GO:0003677">
    <property type="term" value="F:DNA binding"/>
    <property type="evidence" value="ECO:0007669"/>
    <property type="project" value="InterPro"/>
</dbReference>
<dbReference type="OrthoDB" id="5803771at2759"/>
<dbReference type="InterPro" id="IPR004210">
    <property type="entry name" value="BESS_motif"/>
</dbReference>
<feature type="domain" description="MADF" evidence="2">
    <location>
        <begin position="15"/>
        <end position="102"/>
    </location>
</feature>
<sequence>MAARKVPVSEKTLIILINEVKKRRCLWDLDDKYYNDRYKLASAWEEISAILKIPEDVLRAKWKNLRDLFKREERKCLKHTVDDYTGKWRHFKTLWFLNKSESTEATSDTESFDTDVTVVKDENHNQDTYEVLIDNGVQKRLTSNPEIEQDEKKVKFNVVNDYDTMFLQSLTPFFKELEPWRKLVVRNKIQDIILNELAAQKNFELPQS</sequence>
<dbReference type="SMART" id="SM00595">
    <property type="entry name" value="MADF"/>
    <property type="match status" value="1"/>
</dbReference>
<dbReference type="InterPro" id="IPR039353">
    <property type="entry name" value="TF_Adf1"/>
</dbReference>
<organism evidence="4 5">
    <name type="scientific">Brenthis ino</name>
    <name type="common">lesser marbled fritillary</name>
    <dbReference type="NCBI Taxonomy" id="405034"/>
    <lineage>
        <taxon>Eukaryota</taxon>
        <taxon>Metazoa</taxon>
        <taxon>Ecdysozoa</taxon>
        <taxon>Arthropoda</taxon>
        <taxon>Hexapoda</taxon>
        <taxon>Insecta</taxon>
        <taxon>Pterygota</taxon>
        <taxon>Neoptera</taxon>
        <taxon>Endopterygota</taxon>
        <taxon>Lepidoptera</taxon>
        <taxon>Glossata</taxon>
        <taxon>Ditrysia</taxon>
        <taxon>Papilionoidea</taxon>
        <taxon>Nymphalidae</taxon>
        <taxon>Heliconiinae</taxon>
        <taxon>Argynnini</taxon>
        <taxon>Brenthis</taxon>
    </lineage>
</organism>
<evidence type="ECO:0008006" key="6">
    <source>
        <dbReference type="Google" id="ProtNLM"/>
    </source>
</evidence>
<name>A0A8J9VIG0_9NEOP</name>
<accession>A0A8J9VIG0</accession>
<dbReference type="PROSITE" id="PS51029">
    <property type="entry name" value="MADF"/>
    <property type="match status" value="1"/>
</dbReference>